<comment type="caution">
    <text evidence="5">The sequence shown here is derived from an EMBL/GenBank/DDBJ whole genome shotgun (WGS) entry which is preliminary data.</text>
</comment>
<dbReference type="Gene3D" id="2.30.30.180">
    <property type="entry name" value="Ribosome maturation factor RimP, C-terminal domain"/>
    <property type="match status" value="1"/>
</dbReference>
<dbReference type="InterPro" id="IPR028989">
    <property type="entry name" value="RimP_N"/>
</dbReference>
<evidence type="ECO:0000313" key="6">
    <source>
        <dbReference type="Proteomes" id="UP001446205"/>
    </source>
</evidence>
<accession>A0ABU9D4N6</accession>
<dbReference type="InterPro" id="IPR035956">
    <property type="entry name" value="RimP_N_sf"/>
</dbReference>
<feature type="domain" description="Ribosome maturation factor RimP C-terminal" evidence="4">
    <location>
        <begin position="114"/>
        <end position="178"/>
    </location>
</feature>
<dbReference type="SUPFAM" id="SSF74942">
    <property type="entry name" value="YhbC-like, C-terminal domain"/>
    <property type="match status" value="1"/>
</dbReference>
<dbReference type="Pfam" id="PF17384">
    <property type="entry name" value="DUF150_C"/>
    <property type="match status" value="1"/>
</dbReference>
<dbReference type="NCBIfam" id="NF000927">
    <property type="entry name" value="PRK00092.1-1"/>
    <property type="match status" value="1"/>
</dbReference>
<feature type="domain" description="Ribosome maturation factor RimP N-terminal" evidence="3">
    <location>
        <begin position="41"/>
        <end position="111"/>
    </location>
</feature>
<dbReference type="HAMAP" id="MF_01077">
    <property type="entry name" value="RimP"/>
    <property type="match status" value="1"/>
</dbReference>
<evidence type="ECO:0000259" key="3">
    <source>
        <dbReference type="Pfam" id="PF02576"/>
    </source>
</evidence>
<dbReference type="PANTHER" id="PTHR33867">
    <property type="entry name" value="RIBOSOME MATURATION FACTOR RIMP"/>
    <property type="match status" value="1"/>
</dbReference>
<dbReference type="Proteomes" id="UP001446205">
    <property type="component" value="Unassembled WGS sequence"/>
</dbReference>
<evidence type="ECO:0000256" key="1">
    <source>
        <dbReference type="ARBA" id="ARBA00022490"/>
    </source>
</evidence>
<dbReference type="RefSeq" id="WP_341369586.1">
    <property type="nucleotide sequence ID" value="NZ_JBBPCO010000002.1"/>
</dbReference>
<dbReference type="InterPro" id="IPR036847">
    <property type="entry name" value="RimP_C_sf"/>
</dbReference>
<evidence type="ECO:0000313" key="5">
    <source>
        <dbReference type="EMBL" id="MEK8088519.1"/>
    </source>
</evidence>
<dbReference type="Gene3D" id="3.30.300.70">
    <property type="entry name" value="RimP-like superfamily, N-terminal"/>
    <property type="match status" value="1"/>
</dbReference>
<dbReference type="Pfam" id="PF02576">
    <property type="entry name" value="RimP_N"/>
    <property type="match status" value="1"/>
</dbReference>
<dbReference type="EMBL" id="JBBPCO010000002">
    <property type="protein sequence ID" value="MEK8088519.1"/>
    <property type="molecule type" value="Genomic_DNA"/>
</dbReference>
<dbReference type="InterPro" id="IPR028998">
    <property type="entry name" value="RimP_C"/>
</dbReference>
<organism evidence="5 6">
    <name type="scientific">Thermithiobacillus plumbiphilus</name>
    <dbReference type="NCBI Taxonomy" id="1729899"/>
    <lineage>
        <taxon>Bacteria</taxon>
        <taxon>Pseudomonadati</taxon>
        <taxon>Pseudomonadota</taxon>
        <taxon>Acidithiobacillia</taxon>
        <taxon>Acidithiobacillales</taxon>
        <taxon>Thermithiobacillaceae</taxon>
        <taxon>Thermithiobacillus</taxon>
    </lineage>
</organism>
<feature type="non-terminal residue" evidence="5">
    <location>
        <position position="1"/>
    </location>
</feature>
<dbReference type="PANTHER" id="PTHR33867:SF1">
    <property type="entry name" value="RIBOSOME MATURATION FACTOR RIMP"/>
    <property type="match status" value="1"/>
</dbReference>
<keyword evidence="1" id="KW-0963">Cytoplasm</keyword>
<keyword evidence="2" id="KW-0690">Ribosome biogenesis</keyword>
<dbReference type="InterPro" id="IPR003728">
    <property type="entry name" value="Ribosome_maturation_RimP"/>
</dbReference>
<evidence type="ECO:0000256" key="2">
    <source>
        <dbReference type="ARBA" id="ARBA00022517"/>
    </source>
</evidence>
<gene>
    <name evidence="5" type="primary">rimP</name>
    <name evidence="5" type="ORF">WOB96_01955</name>
</gene>
<proteinExistence type="inferred from homology"/>
<sequence>AFKPYNIARLKSGPCARFFVLALERIMRTVENGNDLENLFRPTVERMGYELVDIEFVRSGRQPLLRLYIGSPQGITVDDCAAVSRQIGALLDVEDVISSAYLLEVSSPGLDRPLKRPEDFERFAGHQVSLRLHLPMDGQRRFVGELLGLQQDCVLLKVDQDIKRFPLADVAKARLVPEL</sequence>
<keyword evidence="6" id="KW-1185">Reference proteome</keyword>
<name>A0ABU9D4N6_9PROT</name>
<protein>
    <submittedName>
        <fullName evidence="5">Ribosome maturation factor RimP</fullName>
    </submittedName>
</protein>
<dbReference type="SUPFAM" id="SSF75420">
    <property type="entry name" value="YhbC-like, N-terminal domain"/>
    <property type="match status" value="1"/>
</dbReference>
<reference evidence="5 6" key="1">
    <citation type="submission" date="2024-04" db="EMBL/GenBank/DDBJ databases">
        <authorList>
            <person name="Abashina T."/>
            <person name="Shaikin A."/>
        </authorList>
    </citation>
    <scope>NUCLEOTIDE SEQUENCE [LARGE SCALE GENOMIC DNA]</scope>
    <source>
        <strain evidence="5 6">AAFK</strain>
    </source>
</reference>
<evidence type="ECO:0000259" key="4">
    <source>
        <dbReference type="Pfam" id="PF17384"/>
    </source>
</evidence>
<dbReference type="CDD" id="cd01734">
    <property type="entry name" value="YlxS_C"/>
    <property type="match status" value="1"/>
</dbReference>